<dbReference type="PIRSF" id="PIRSF000538">
    <property type="entry name" value="GlpK"/>
    <property type="match status" value="1"/>
</dbReference>
<reference evidence="6 7" key="1">
    <citation type="submission" date="2019-03" db="EMBL/GenBank/DDBJ databases">
        <title>Genomic Encyclopedia of Type Strains, Phase IV (KMG-IV): sequencing the most valuable type-strain genomes for metagenomic binning, comparative biology and taxonomic classification.</title>
        <authorList>
            <person name="Goeker M."/>
        </authorList>
    </citation>
    <scope>NUCLEOTIDE SEQUENCE [LARGE SCALE GENOMIC DNA]</scope>
    <source>
        <strain evidence="6 7">DSM 104836</strain>
    </source>
</reference>
<feature type="domain" description="Carbohydrate kinase FGGY N-terminal" evidence="4">
    <location>
        <begin position="6"/>
        <end position="246"/>
    </location>
</feature>
<dbReference type="PANTHER" id="PTHR43095">
    <property type="entry name" value="SUGAR KINASE"/>
    <property type="match status" value="1"/>
</dbReference>
<evidence type="ECO:0000256" key="1">
    <source>
        <dbReference type="ARBA" id="ARBA00009156"/>
    </source>
</evidence>
<dbReference type="InterPro" id="IPR050406">
    <property type="entry name" value="FGGY_Carb_Kinase"/>
</dbReference>
<dbReference type="InterPro" id="IPR000577">
    <property type="entry name" value="Carb_kinase_FGGY"/>
</dbReference>
<keyword evidence="7" id="KW-1185">Reference proteome</keyword>
<organism evidence="6 7">
    <name type="scientific">Primorskyibacter sedentarius</name>
    <dbReference type="NCBI Taxonomy" id="745311"/>
    <lineage>
        <taxon>Bacteria</taxon>
        <taxon>Pseudomonadati</taxon>
        <taxon>Pseudomonadota</taxon>
        <taxon>Alphaproteobacteria</taxon>
        <taxon>Rhodobacterales</taxon>
        <taxon>Roseobacteraceae</taxon>
        <taxon>Primorskyibacter</taxon>
    </lineage>
</organism>
<evidence type="ECO:0000259" key="4">
    <source>
        <dbReference type="Pfam" id="PF00370"/>
    </source>
</evidence>
<keyword evidence="3 6" id="KW-0418">Kinase</keyword>
<sequence length="519" mass="55143">MSKDILIGLDAGTSVIKAVAFDLNGRQLGVAGVRNRYRSTPEGAAVQDMAQTWQLAAQMLYQLSETIPDLASRALAMGVTGQGDGTWLIDADGKPVGDAMLWLDSRAVHEANDITRSDRHDTIYRATATGVNLCQMRAQLPWLRKSAPEKIGAAAHALHCKEWLYYCLTGEAVADVSEAVLNFGDIQTRTYSDDVIAALDLDGLRSMLPPIVDGSRAAHKLSNCAASETGLPEGLPICLGYMDIATSGIASGLCDPKKRPGLSILGSTGVHTRFAADLDEIVLNPDKTGYTVALAQGAFAQVQTNMAAAINIDWIAGIARDVLSTAGQARAQSDILAGFDELVANARPGAATYHPYIATTGERGPFSEPLARASLTGLDRNIGWAELVRGVYEGLAMAARDCYAAMGEIPAEIRVAGGAARSPQLVQILASALNRPVRAVAQEETGAAGAAMIAAVQSGVFLSLDEANDTWVTPHLCDAIPPDEDLTELYDRMFPAFQVGRKALQPIWHCQAKSKEELS</sequence>
<proteinExistence type="inferred from homology"/>
<dbReference type="PANTHER" id="PTHR43095:SF5">
    <property type="entry name" value="XYLULOSE KINASE"/>
    <property type="match status" value="1"/>
</dbReference>
<evidence type="ECO:0000313" key="6">
    <source>
        <dbReference type="EMBL" id="TCS56147.1"/>
    </source>
</evidence>
<dbReference type="InterPro" id="IPR018485">
    <property type="entry name" value="FGGY_C"/>
</dbReference>
<dbReference type="InterPro" id="IPR043129">
    <property type="entry name" value="ATPase_NBD"/>
</dbReference>
<dbReference type="AlphaFoldDB" id="A0A4R3IYJ6"/>
<dbReference type="Pfam" id="PF00370">
    <property type="entry name" value="FGGY_N"/>
    <property type="match status" value="1"/>
</dbReference>
<dbReference type="InterPro" id="IPR018484">
    <property type="entry name" value="FGGY_N"/>
</dbReference>
<comment type="caution">
    <text evidence="6">The sequence shown here is derived from an EMBL/GenBank/DDBJ whole genome shotgun (WGS) entry which is preliminary data.</text>
</comment>
<accession>A0A4R3IYJ6</accession>
<dbReference type="Proteomes" id="UP000295696">
    <property type="component" value="Unassembled WGS sequence"/>
</dbReference>
<dbReference type="Pfam" id="PF02782">
    <property type="entry name" value="FGGY_C"/>
    <property type="match status" value="1"/>
</dbReference>
<evidence type="ECO:0000256" key="2">
    <source>
        <dbReference type="ARBA" id="ARBA00022679"/>
    </source>
</evidence>
<gene>
    <name evidence="6" type="ORF">EDD52_1295</name>
</gene>
<protein>
    <submittedName>
        <fullName evidence="6">Erythritol kinase (L-erythritol 4-phosphate-forming)</fullName>
    </submittedName>
</protein>
<dbReference type="Gene3D" id="3.30.420.40">
    <property type="match status" value="2"/>
</dbReference>
<evidence type="ECO:0000256" key="3">
    <source>
        <dbReference type="ARBA" id="ARBA00022777"/>
    </source>
</evidence>
<dbReference type="OrthoDB" id="9805576at2"/>
<dbReference type="EMBL" id="SLZU01000029">
    <property type="protein sequence ID" value="TCS56147.1"/>
    <property type="molecule type" value="Genomic_DNA"/>
</dbReference>
<dbReference type="GO" id="GO:0005975">
    <property type="term" value="P:carbohydrate metabolic process"/>
    <property type="evidence" value="ECO:0007669"/>
    <property type="project" value="InterPro"/>
</dbReference>
<evidence type="ECO:0000259" key="5">
    <source>
        <dbReference type="Pfam" id="PF02782"/>
    </source>
</evidence>
<evidence type="ECO:0000313" key="7">
    <source>
        <dbReference type="Proteomes" id="UP000295696"/>
    </source>
</evidence>
<dbReference type="RefSeq" id="WP_132248631.1">
    <property type="nucleotide sequence ID" value="NZ_SLZU01000029.1"/>
</dbReference>
<comment type="similarity">
    <text evidence="1">Belongs to the FGGY kinase family.</text>
</comment>
<name>A0A4R3IYJ6_9RHOB</name>
<dbReference type="GO" id="GO:0016301">
    <property type="term" value="F:kinase activity"/>
    <property type="evidence" value="ECO:0007669"/>
    <property type="project" value="UniProtKB-KW"/>
</dbReference>
<keyword evidence="2" id="KW-0808">Transferase</keyword>
<dbReference type="SUPFAM" id="SSF53067">
    <property type="entry name" value="Actin-like ATPase domain"/>
    <property type="match status" value="2"/>
</dbReference>
<feature type="domain" description="Carbohydrate kinase FGGY C-terminal" evidence="5">
    <location>
        <begin position="290"/>
        <end position="457"/>
    </location>
</feature>